<accession>U6KQE4</accession>
<dbReference type="RefSeq" id="XP_013229330.1">
    <property type="nucleotide sequence ID" value="XM_013373876.1"/>
</dbReference>
<dbReference type="GeneID" id="25252707"/>
<dbReference type="VEuPathDB" id="ToxoDB:ETH2_0729400"/>
<feature type="compositionally biased region" description="Low complexity" evidence="1">
    <location>
        <begin position="51"/>
        <end position="72"/>
    </location>
</feature>
<dbReference type="PANTHER" id="PTHR12277">
    <property type="entry name" value="ALPHA/BETA HYDROLASE DOMAIN-CONTAINING PROTEIN"/>
    <property type="match status" value="1"/>
</dbReference>
<name>U6KQE4_EIMTE</name>
<sequence length="602" mass="66048">MGGDETTKAPAPGGFCLCVPCNKRSRQPWTPPDCAATSYEIRCSHSRRFLSQRSGSSGRGFSRSNSRSAGAGTPRPPKLGSTEPQLSCYMLQQQQELPQQQPAVLCPACAAAAGSWSSCFFCCAKEAPRSPASMPSSSNLLHVPSCSSQGSNSFHDSDSEIASFTASKPAVAPAATLAADTADPRQLQHSNSRNLRLHMSRSSSFKSRFPCVDCWRCSNSCTISLKVLQLQTASGSIIPALFLRHPSARQTLLVSHRSNSDLGRMYPLLLFLCRSLCVNVLGYEYTGYGFCCCTIRRNHSEQQEQQQQRRLCRPSTTGVNTDIRAAFLWLQQQQQQTPQSIILYSEGKGLLPALQLRSELAAEGLQLGGLVFVAPAATAAGAASTATGLPLSRVKGKEGGEVRRIRRLVPACLRRRSETHEVYMQLLQLHLDELLVLEGFKQQQQEAPCGKTPQLLLRQRAAAAATVAETGGLECTCSDFPTGDNLRRLKAFVLRSREQQEQQELAMERHYQIQQQQQQLLLAQRQQQQKLWCSVMQTDHVGGSNEQQHDNVLSQQPQQAGTDAYKGDPATNYPTELVSPPATTEGTPEKPFSEQQQLALRP</sequence>
<proteinExistence type="predicted"/>
<dbReference type="AlphaFoldDB" id="U6KQE4"/>
<feature type="region of interest" description="Disordered" evidence="1">
    <location>
        <begin position="541"/>
        <end position="602"/>
    </location>
</feature>
<protein>
    <submittedName>
        <fullName evidence="2">Esterase/lipase domain-containing protein, related</fullName>
    </submittedName>
</protein>
<gene>
    <name evidence="2" type="ORF">ETH_00017840</name>
</gene>
<dbReference type="OrthoDB" id="446723at2759"/>
<dbReference type="VEuPathDB" id="ToxoDB:ETH_00017840"/>
<dbReference type="PANTHER" id="PTHR12277:SF81">
    <property type="entry name" value="PROTEIN ABHD13"/>
    <property type="match status" value="1"/>
</dbReference>
<dbReference type="EMBL" id="HG673920">
    <property type="protein sequence ID" value="CDJ38492.1"/>
    <property type="molecule type" value="Genomic_DNA"/>
</dbReference>
<evidence type="ECO:0000256" key="1">
    <source>
        <dbReference type="SAM" id="MobiDB-lite"/>
    </source>
</evidence>
<keyword evidence="3" id="KW-1185">Reference proteome</keyword>
<feature type="region of interest" description="Disordered" evidence="1">
    <location>
        <begin position="50"/>
        <end position="83"/>
    </location>
</feature>
<feature type="compositionally biased region" description="Polar residues" evidence="1">
    <location>
        <begin position="593"/>
        <end position="602"/>
    </location>
</feature>
<reference evidence="2" key="2">
    <citation type="submission" date="2013-10" db="EMBL/GenBank/DDBJ databases">
        <authorList>
            <person name="Aslett M."/>
        </authorList>
    </citation>
    <scope>NUCLEOTIDE SEQUENCE [LARGE SCALE GENOMIC DNA]</scope>
    <source>
        <strain evidence="2">Houghton</strain>
    </source>
</reference>
<feature type="compositionally biased region" description="Polar residues" evidence="1">
    <location>
        <begin position="544"/>
        <end position="561"/>
    </location>
</feature>
<dbReference type="OMA" id="ETHEVYM"/>
<evidence type="ECO:0000313" key="3">
    <source>
        <dbReference type="Proteomes" id="UP000030747"/>
    </source>
</evidence>
<evidence type="ECO:0000313" key="2">
    <source>
        <dbReference type="EMBL" id="CDJ38492.1"/>
    </source>
</evidence>
<reference evidence="2" key="1">
    <citation type="submission" date="2013-10" db="EMBL/GenBank/DDBJ databases">
        <title>Genomic analysis of the causative agents of coccidiosis in chickens.</title>
        <authorList>
            <person name="Reid A.J."/>
            <person name="Blake D."/>
            <person name="Billington K."/>
            <person name="Browne H."/>
            <person name="Dunn M."/>
            <person name="Hung S."/>
            <person name="Kawahara F."/>
            <person name="Miranda-Saavedra D."/>
            <person name="Mourier T."/>
            <person name="Nagra H."/>
            <person name="Otto T.D."/>
            <person name="Rawlings N."/>
            <person name="Sanchez A."/>
            <person name="Sanders M."/>
            <person name="Subramaniam C."/>
            <person name="Tay Y."/>
            <person name="Dear P."/>
            <person name="Doerig C."/>
            <person name="Gruber A."/>
            <person name="Parkinson J."/>
            <person name="Shirley M."/>
            <person name="Wan K.L."/>
            <person name="Berriman M."/>
            <person name="Tomley F."/>
            <person name="Pain A."/>
        </authorList>
    </citation>
    <scope>NUCLEOTIDE SEQUENCE [LARGE SCALE GENOMIC DNA]</scope>
    <source>
        <strain evidence="2">Houghton</strain>
    </source>
</reference>
<dbReference type="Proteomes" id="UP000030747">
    <property type="component" value="Unassembled WGS sequence"/>
</dbReference>
<organism evidence="2 3">
    <name type="scientific">Eimeria tenella</name>
    <name type="common">Coccidian parasite</name>
    <dbReference type="NCBI Taxonomy" id="5802"/>
    <lineage>
        <taxon>Eukaryota</taxon>
        <taxon>Sar</taxon>
        <taxon>Alveolata</taxon>
        <taxon>Apicomplexa</taxon>
        <taxon>Conoidasida</taxon>
        <taxon>Coccidia</taxon>
        <taxon>Eucoccidiorida</taxon>
        <taxon>Eimeriorina</taxon>
        <taxon>Eimeriidae</taxon>
        <taxon>Eimeria</taxon>
    </lineage>
</organism>